<feature type="region of interest" description="Disordered" evidence="1">
    <location>
        <begin position="317"/>
        <end position="370"/>
    </location>
</feature>
<dbReference type="InParanoid" id="A0A166MD09"/>
<dbReference type="OrthoDB" id="2669999at2759"/>
<keyword evidence="3" id="KW-1185">Reference proteome</keyword>
<dbReference type="STRING" id="1314781.A0A166MD09"/>
<evidence type="ECO:0000313" key="3">
    <source>
        <dbReference type="Proteomes" id="UP000077266"/>
    </source>
</evidence>
<protein>
    <recommendedName>
        <fullName evidence="4">CxC1-like cysteine cluster associated with KDZ transposases domain-containing protein</fullName>
    </recommendedName>
</protein>
<reference evidence="2 3" key="1">
    <citation type="journal article" date="2016" name="Mol. Biol. Evol.">
        <title>Comparative Genomics of Early-Diverging Mushroom-Forming Fungi Provides Insights into the Origins of Lignocellulose Decay Capabilities.</title>
        <authorList>
            <person name="Nagy L.G."/>
            <person name="Riley R."/>
            <person name="Tritt A."/>
            <person name="Adam C."/>
            <person name="Daum C."/>
            <person name="Floudas D."/>
            <person name="Sun H."/>
            <person name="Yadav J.S."/>
            <person name="Pangilinan J."/>
            <person name="Larsson K.H."/>
            <person name="Matsuura K."/>
            <person name="Barry K."/>
            <person name="Labutti K."/>
            <person name="Kuo R."/>
            <person name="Ohm R.A."/>
            <person name="Bhattacharya S.S."/>
            <person name="Shirouzu T."/>
            <person name="Yoshinaga Y."/>
            <person name="Martin F.M."/>
            <person name="Grigoriev I.V."/>
            <person name="Hibbett D.S."/>
        </authorList>
    </citation>
    <scope>NUCLEOTIDE SEQUENCE [LARGE SCALE GENOMIC DNA]</scope>
    <source>
        <strain evidence="2 3">HHB12029</strain>
    </source>
</reference>
<proteinExistence type="predicted"/>
<feature type="region of interest" description="Disordered" evidence="1">
    <location>
        <begin position="49"/>
        <end position="72"/>
    </location>
</feature>
<evidence type="ECO:0000256" key="1">
    <source>
        <dbReference type="SAM" id="MobiDB-lite"/>
    </source>
</evidence>
<name>A0A166MD09_EXIGL</name>
<dbReference type="AlphaFoldDB" id="A0A166MD09"/>
<sequence length="429" mass="47640">MRSPHSKRLQTPLSFFFLMSAPAPHRILQITAADVRPYYRKRRASRVLTKDYTTASQRPGPRRRGPGKKRAQDVLSVRYLDGAADTPNPPLPGLSTPTAVPPVVVPVNGPWNGDDGWTFPYESDETINPQPFQRAPPSLARMNLYCKWNVALADMKPRYLAAREREHRRAPRAPCTCQKRVHRVVCVYWQSFVIRSFEACEHHTLTSAIIEDGLFPSGPVTPGYAFCTELLDFFIGLMRQAADSAQALAAALHMYHRNRGFTMRGTRGQPIREGYRRTLQHSLQWYDILQAQIERDTEELILAAAPVPLSVHIAQTDLASSPPTTPTRAHAPSPPPTNHSHLHRIPFPTCEDVSDDDADNTPSPPPQREAAGAGLAEIWISVARRLGLAVGGVTAVSSYLIDRCPACFALAATGRPHHECVCGCYRVAR</sequence>
<feature type="compositionally biased region" description="Basic residues" evidence="1">
    <location>
        <begin position="60"/>
        <end position="69"/>
    </location>
</feature>
<dbReference type="Proteomes" id="UP000077266">
    <property type="component" value="Unassembled WGS sequence"/>
</dbReference>
<accession>A0A166MD09</accession>
<dbReference type="EMBL" id="KV427397">
    <property type="protein sequence ID" value="KZV77896.1"/>
    <property type="molecule type" value="Genomic_DNA"/>
</dbReference>
<gene>
    <name evidence="2" type="ORF">EXIGLDRAFT_784620</name>
</gene>
<evidence type="ECO:0008006" key="4">
    <source>
        <dbReference type="Google" id="ProtNLM"/>
    </source>
</evidence>
<organism evidence="2 3">
    <name type="scientific">Exidia glandulosa HHB12029</name>
    <dbReference type="NCBI Taxonomy" id="1314781"/>
    <lineage>
        <taxon>Eukaryota</taxon>
        <taxon>Fungi</taxon>
        <taxon>Dikarya</taxon>
        <taxon>Basidiomycota</taxon>
        <taxon>Agaricomycotina</taxon>
        <taxon>Agaricomycetes</taxon>
        <taxon>Auriculariales</taxon>
        <taxon>Exidiaceae</taxon>
        <taxon>Exidia</taxon>
    </lineage>
</organism>
<evidence type="ECO:0000313" key="2">
    <source>
        <dbReference type="EMBL" id="KZV77896.1"/>
    </source>
</evidence>